<evidence type="ECO:0000313" key="2">
    <source>
        <dbReference type="EMBL" id="GAI83778.1"/>
    </source>
</evidence>
<evidence type="ECO:0000256" key="1">
    <source>
        <dbReference type="SAM" id="Phobius"/>
    </source>
</evidence>
<keyword evidence="1" id="KW-1133">Transmembrane helix</keyword>
<protein>
    <submittedName>
        <fullName evidence="2">Uncharacterized protein</fullName>
    </submittedName>
</protein>
<keyword evidence="1" id="KW-0472">Membrane</keyword>
<proteinExistence type="predicted"/>
<feature type="non-terminal residue" evidence="2">
    <location>
        <position position="86"/>
    </location>
</feature>
<comment type="caution">
    <text evidence="2">The sequence shown here is derived from an EMBL/GenBank/DDBJ whole genome shotgun (WGS) entry which is preliminary data.</text>
</comment>
<reference evidence="2" key="1">
    <citation type="journal article" date="2014" name="Front. Microbiol.">
        <title>High frequency of phylogenetically diverse reductive dehalogenase-homologous genes in deep subseafloor sedimentary metagenomes.</title>
        <authorList>
            <person name="Kawai M."/>
            <person name="Futagami T."/>
            <person name="Toyoda A."/>
            <person name="Takaki Y."/>
            <person name="Nishi S."/>
            <person name="Hori S."/>
            <person name="Arai W."/>
            <person name="Tsubouchi T."/>
            <person name="Morono Y."/>
            <person name="Uchiyama I."/>
            <person name="Ito T."/>
            <person name="Fujiyama A."/>
            <person name="Inagaki F."/>
            <person name="Takami H."/>
        </authorList>
    </citation>
    <scope>NUCLEOTIDE SEQUENCE</scope>
    <source>
        <strain evidence="2">Expedition CK06-06</strain>
    </source>
</reference>
<feature type="transmembrane region" description="Helical" evidence="1">
    <location>
        <begin position="67"/>
        <end position="85"/>
    </location>
</feature>
<feature type="transmembrane region" description="Helical" evidence="1">
    <location>
        <begin position="33"/>
        <end position="61"/>
    </location>
</feature>
<name>X1RSZ5_9ZZZZ</name>
<accession>X1RSZ5</accession>
<keyword evidence="1" id="KW-0812">Transmembrane</keyword>
<sequence length="86" mass="10273">MEIKSKNQSNNNYQKQESNIKALCELERKIEKLMYIVSTVTVTPCVIILIVWVFLITVYVVGRKFFNFQWIFVEEFTGYMMVFIAY</sequence>
<gene>
    <name evidence="2" type="ORF">S12H4_21505</name>
</gene>
<dbReference type="EMBL" id="BARW01011067">
    <property type="protein sequence ID" value="GAI83778.1"/>
    <property type="molecule type" value="Genomic_DNA"/>
</dbReference>
<organism evidence="2">
    <name type="scientific">marine sediment metagenome</name>
    <dbReference type="NCBI Taxonomy" id="412755"/>
    <lineage>
        <taxon>unclassified sequences</taxon>
        <taxon>metagenomes</taxon>
        <taxon>ecological metagenomes</taxon>
    </lineage>
</organism>
<dbReference type="AlphaFoldDB" id="X1RSZ5"/>